<dbReference type="PANTHER" id="PTHR33963:SF2">
    <property type="entry name" value="MKRN2 OPPOSITE STRAND PROTEIN"/>
    <property type="match status" value="1"/>
</dbReference>
<dbReference type="InterPro" id="IPR053922">
    <property type="entry name" value="MKRN2OS-like_N"/>
</dbReference>
<feature type="domain" description="MKRN2 opposite strand protein-like N-terminal" evidence="2">
    <location>
        <begin position="23"/>
        <end position="51"/>
    </location>
</feature>
<dbReference type="FunCoup" id="A0A6I8TVS4">
    <property type="interactions" value="103"/>
</dbReference>
<name>A0A6I8TVS4_AEDAE</name>
<evidence type="ECO:0000259" key="1">
    <source>
        <dbReference type="Pfam" id="PF16044"/>
    </source>
</evidence>
<dbReference type="InParanoid" id="A0A6I8TVS4"/>
<dbReference type="Proteomes" id="UP000008820">
    <property type="component" value="Chromosome 2"/>
</dbReference>
<proteinExistence type="predicted"/>
<dbReference type="AlphaFoldDB" id="A0A6I8TVS4"/>
<feature type="domain" description="MKRN2 opposite strand protein-like C-terminal" evidence="1">
    <location>
        <begin position="59"/>
        <end position="217"/>
    </location>
</feature>
<dbReference type="InterPro" id="IPR032016">
    <property type="entry name" value="MKRN2OS-like"/>
</dbReference>
<evidence type="ECO:0000313" key="3">
    <source>
        <dbReference type="EnsemblMetazoa" id="AAEL019689-PB"/>
    </source>
</evidence>
<dbReference type="PANTHER" id="PTHR33963">
    <property type="entry name" value="MKRN2 OPPOSITE STRAND PROTEIN"/>
    <property type="match status" value="1"/>
</dbReference>
<organism evidence="3 4">
    <name type="scientific">Aedes aegypti</name>
    <name type="common">Yellowfever mosquito</name>
    <name type="synonym">Culex aegypti</name>
    <dbReference type="NCBI Taxonomy" id="7159"/>
    <lineage>
        <taxon>Eukaryota</taxon>
        <taxon>Metazoa</taxon>
        <taxon>Ecdysozoa</taxon>
        <taxon>Arthropoda</taxon>
        <taxon>Hexapoda</taxon>
        <taxon>Insecta</taxon>
        <taxon>Pterygota</taxon>
        <taxon>Neoptera</taxon>
        <taxon>Endopterygota</taxon>
        <taxon>Diptera</taxon>
        <taxon>Nematocera</taxon>
        <taxon>Culicoidea</taxon>
        <taxon>Culicidae</taxon>
        <taxon>Culicinae</taxon>
        <taxon>Aedini</taxon>
        <taxon>Aedes</taxon>
        <taxon>Stegomyia</taxon>
    </lineage>
</organism>
<accession>A0A6I8TVS4</accession>
<reference evidence="3 4" key="1">
    <citation type="submission" date="2017-06" db="EMBL/GenBank/DDBJ databases">
        <title>Aedes aegypti genome working group (AGWG) sequencing and assembly.</title>
        <authorList>
            <consortium name="Aedes aegypti Genome Working Group (AGWG)"/>
            <person name="Matthews B.J."/>
        </authorList>
    </citation>
    <scope>NUCLEOTIDE SEQUENCE [LARGE SCALE GENOMIC DNA]</scope>
    <source>
        <strain evidence="3 4">LVP_AGWG</strain>
    </source>
</reference>
<keyword evidence="4" id="KW-1185">Reference proteome</keyword>
<protein>
    <submittedName>
        <fullName evidence="3">Uncharacterized protein</fullName>
    </submittedName>
</protein>
<dbReference type="Pfam" id="PF22795">
    <property type="entry name" value="DUF4796_N"/>
    <property type="match status" value="1"/>
</dbReference>
<dbReference type="InterPro" id="IPR053921">
    <property type="entry name" value="MKRN2OS-like_C"/>
</dbReference>
<sequence>MFYECYPISTWKRQQGMTLNRDPDIICFKHCGRKIFVFSVPSHCPVCSLPLSQSNEVQPFTLPYPFVNATQCPCSVVLRSSHGDFLSNFQNSVNLHIALTDSCGSIVEFDSPGLLWTPARNVDKAQWRQCVLIMQVPEAWYAEWDQTLRNVIDHEGWRRKQYDEDHVNCYSFVLDFLRHLQYEDTSQFVHDRQTFSTKFVVPKTAYAAKFITIFRRIKDNGFWPDEINSE</sequence>
<evidence type="ECO:0000313" key="4">
    <source>
        <dbReference type="Proteomes" id="UP000008820"/>
    </source>
</evidence>
<reference evidence="3" key="2">
    <citation type="submission" date="2020-05" db="UniProtKB">
        <authorList>
            <consortium name="EnsemblMetazoa"/>
        </authorList>
    </citation>
    <scope>IDENTIFICATION</scope>
    <source>
        <strain evidence="3">LVP_AGWG</strain>
    </source>
</reference>
<dbReference type="EnsemblMetazoa" id="AAEL019689-RB">
    <property type="protein sequence ID" value="AAEL019689-PB"/>
    <property type="gene ID" value="AAEL019689"/>
</dbReference>
<evidence type="ECO:0000259" key="2">
    <source>
        <dbReference type="Pfam" id="PF22795"/>
    </source>
</evidence>
<gene>
    <name evidence="3" type="primary">5569699</name>
</gene>
<dbReference type="Pfam" id="PF16044">
    <property type="entry name" value="DUF4796_C"/>
    <property type="match status" value="1"/>
</dbReference>